<dbReference type="EMBL" id="JAIQCV010000001">
    <property type="protein sequence ID" value="KAH1129739.1"/>
    <property type="molecule type" value="Genomic_DNA"/>
</dbReference>
<protein>
    <submittedName>
        <fullName evidence="3">Uncharacterized protein</fullName>
    </submittedName>
</protein>
<evidence type="ECO:0000256" key="2">
    <source>
        <dbReference type="SAM" id="MobiDB-lite"/>
    </source>
</evidence>
<feature type="coiled-coil region" evidence="1">
    <location>
        <begin position="72"/>
        <end position="99"/>
    </location>
</feature>
<evidence type="ECO:0000256" key="1">
    <source>
        <dbReference type="SAM" id="Coils"/>
    </source>
</evidence>
<dbReference type="AlphaFoldDB" id="A0A9D4ALT5"/>
<gene>
    <name evidence="3" type="ORF">J1N35_001117</name>
</gene>
<evidence type="ECO:0000313" key="4">
    <source>
        <dbReference type="Proteomes" id="UP000828251"/>
    </source>
</evidence>
<dbReference type="Proteomes" id="UP000828251">
    <property type="component" value="Unassembled WGS sequence"/>
</dbReference>
<organism evidence="3 4">
    <name type="scientific">Gossypium stocksii</name>
    <dbReference type="NCBI Taxonomy" id="47602"/>
    <lineage>
        <taxon>Eukaryota</taxon>
        <taxon>Viridiplantae</taxon>
        <taxon>Streptophyta</taxon>
        <taxon>Embryophyta</taxon>
        <taxon>Tracheophyta</taxon>
        <taxon>Spermatophyta</taxon>
        <taxon>Magnoliopsida</taxon>
        <taxon>eudicotyledons</taxon>
        <taxon>Gunneridae</taxon>
        <taxon>Pentapetalae</taxon>
        <taxon>rosids</taxon>
        <taxon>malvids</taxon>
        <taxon>Malvales</taxon>
        <taxon>Malvaceae</taxon>
        <taxon>Malvoideae</taxon>
        <taxon>Gossypium</taxon>
    </lineage>
</organism>
<evidence type="ECO:0000313" key="3">
    <source>
        <dbReference type="EMBL" id="KAH1129739.1"/>
    </source>
</evidence>
<dbReference type="OrthoDB" id="993481at2759"/>
<keyword evidence="1" id="KW-0175">Coiled coil</keyword>
<feature type="region of interest" description="Disordered" evidence="2">
    <location>
        <begin position="104"/>
        <end position="123"/>
    </location>
</feature>
<accession>A0A9D4ALT5</accession>
<reference evidence="3 4" key="1">
    <citation type="journal article" date="2021" name="Plant Biotechnol. J.">
        <title>Multi-omics assisted identification of the key and species-specific regulatory components of drought-tolerant mechanisms in Gossypium stocksii.</title>
        <authorList>
            <person name="Yu D."/>
            <person name="Ke L."/>
            <person name="Zhang D."/>
            <person name="Wu Y."/>
            <person name="Sun Y."/>
            <person name="Mei J."/>
            <person name="Sun J."/>
            <person name="Sun Y."/>
        </authorList>
    </citation>
    <scope>NUCLEOTIDE SEQUENCE [LARGE SCALE GENOMIC DNA]</scope>
    <source>
        <strain evidence="4">cv. E1</strain>
        <tissue evidence="3">Leaf</tissue>
    </source>
</reference>
<feature type="compositionally biased region" description="Basic and acidic residues" evidence="2">
    <location>
        <begin position="107"/>
        <end position="123"/>
    </location>
</feature>
<proteinExistence type="predicted"/>
<keyword evidence="4" id="KW-1185">Reference proteome</keyword>
<sequence length="123" mass="13807">MTKEVVEYVEPMETCGRARKASRSRDIFSALEDRADEVNGGLTNGLQSMKEQLRDYVSESLDSIENKLIDKDDTLEAMMTTLKEEIAELKCELTIYKAALGNGRLADTPKPKEFKGTRSARDV</sequence>
<comment type="caution">
    <text evidence="3">The sequence shown here is derived from an EMBL/GenBank/DDBJ whole genome shotgun (WGS) entry which is preliminary data.</text>
</comment>
<name>A0A9D4ALT5_9ROSI</name>